<evidence type="ECO:0000259" key="1">
    <source>
        <dbReference type="Pfam" id="PF05170"/>
    </source>
</evidence>
<dbReference type="EMBL" id="JBAJEX010000002">
    <property type="protein sequence ID" value="MEO1766336.1"/>
    <property type="molecule type" value="Genomic_DNA"/>
</dbReference>
<comment type="caution">
    <text evidence="2">The sequence shown here is derived from an EMBL/GenBank/DDBJ whole genome shotgun (WGS) entry which is preliminary data.</text>
</comment>
<dbReference type="InterPro" id="IPR007844">
    <property type="entry name" value="AsmA"/>
</dbReference>
<evidence type="ECO:0000313" key="3">
    <source>
        <dbReference type="Proteomes" id="UP001482231"/>
    </source>
</evidence>
<keyword evidence="3" id="KW-1185">Reference proteome</keyword>
<reference evidence="2 3" key="1">
    <citation type="submission" date="2024-02" db="EMBL/GenBank/DDBJ databases">
        <title>New thermophilic sulfur-oxidizing bacteria from a hot springs of the Uzon caldera (Kamchatka, Russia).</title>
        <authorList>
            <person name="Dukat A.M."/>
            <person name="Elcheninov A.G."/>
            <person name="Frolov E.N."/>
        </authorList>
    </citation>
    <scope>NUCLEOTIDE SEQUENCE [LARGE SCALE GENOMIC DNA]</scope>
    <source>
        <strain evidence="2 3">AK1</strain>
    </source>
</reference>
<feature type="domain" description="AsmA" evidence="1">
    <location>
        <begin position="1"/>
        <end position="198"/>
    </location>
</feature>
<feature type="domain" description="AsmA" evidence="1">
    <location>
        <begin position="359"/>
        <end position="634"/>
    </location>
</feature>
<gene>
    <name evidence="2" type="ORF">V6E02_03795</name>
</gene>
<sequence>MPKRFKYALVFLGGLIVLFLAALALIAFTVDPNAFKPQIVKLVQEKKQRTLHIEGDVKLKLFPKLGIDLGKTRLSEHQGAGEFAALNSVRLYVAWLPLIKRELVVDKIVVEGARVHLVRNEDGTTNFDDLLSKETSQQVKFDIEGVQVSHSALSFDDRMAHRKWAISDLDVETGRIRDDTHSSIKADFKLTADNPKLAMRVDLKSGIKFALQDKHYMLDGLDLKVTGSAAGISGLELGARGDVDLRAPTQARPWEIALEGFKLTLRGKRVADTLDIALDAPRLLVTQDKAQASKLSLDAKIEQPKGTLSARLTLPDVSGSAKQFQVSQLMLEVDGRQGDSAIKGRLASPLTGSLDGQTFELAKLAANLDVANPKLAKGGIKLALAGSASLDLARKQAGASLTTQLDDSSIKAKLAVSRFDPPRLDFDIAIDQLDVDRYLPARAKTSSQEPESPIDLSALNAFDASGSIRIGSLKLANVKASNVRLDVRAGGGRVEVSPLSANLYQGTVKGTISATTTAHPRIAVQQNLSDISIGPLLRDLADKDLLQGRGTVALNVTTQGQTMSAMKKALDGMASVRLTDGAIKGVNIAALLRRAQSAFSGGVHTQSASATEQTDFSEMRASFQIHKGIAHNDDLTLKSPLLRVLGSGDIDLGAGSLDYLAKVAVVGTLEGQGGRELGQLKGVTVPLRVRGPFDALQYSLDTRSLVTESAKAKVEEKTQAIKEKAREELLKGLFGR</sequence>
<dbReference type="RefSeq" id="WP_347307317.1">
    <property type="nucleotide sequence ID" value="NZ_JBAJEX010000002.1"/>
</dbReference>
<evidence type="ECO:0000313" key="2">
    <source>
        <dbReference type="EMBL" id="MEO1766336.1"/>
    </source>
</evidence>
<protein>
    <submittedName>
        <fullName evidence="2">AsmA family protein</fullName>
    </submittedName>
</protein>
<name>A0ABV0ECE2_9BURK</name>
<dbReference type="Proteomes" id="UP001482231">
    <property type="component" value="Unassembled WGS sequence"/>
</dbReference>
<proteinExistence type="predicted"/>
<accession>A0ABV0ECE2</accession>
<dbReference type="InterPro" id="IPR052894">
    <property type="entry name" value="AsmA-related"/>
</dbReference>
<dbReference type="PANTHER" id="PTHR30441">
    <property type="entry name" value="DUF748 DOMAIN-CONTAINING PROTEIN"/>
    <property type="match status" value="1"/>
</dbReference>
<organism evidence="2 3">
    <name type="scientific">Thiobacter aerophilum</name>
    <dbReference type="NCBI Taxonomy" id="3121275"/>
    <lineage>
        <taxon>Bacteria</taxon>
        <taxon>Pseudomonadati</taxon>
        <taxon>Pseudomonadota</taxon>
        <taxon>Betaproteobacteria</taxon>
        <taxon>Burkholderiales</taxon>
        <taxon>Thiobacteraceae</taxon>
        <taxon>Thiobacter</taxon>
    </lineage>
</organism>
<dbReference type="PANTHER" id="PTHR30441:SF4">
    <property type="entry name" value="PROTEIN ASMA"/>
    <property type="match status" value="1"/>
</dbReference>
<dbReference type="Pfam" id="PF05170">
    <property type="entry name" value="AsmA"/>
    <property type="match status" value="2"/>
</dbReference>